<evidence type="ECO:0000256" key="1">
    <source>
        <dbReference type="SAM" id="MobiDB-lite"/>
    </source>
</evidence>
<dbReference type="EMBL" id="JAMQGM010000011">
    <property type="protein sequence ID" value="MCM2576679.1"/>
    <property type="molecule type" value="Genomic_DNA"/>
</dbReference>
<evidence type="ECO:0000313" key="2">
    <source>
        <dbReference type="EMBL" id="MCM2576679.1"/>
    </source>
</evidence>
<accession>A0ABT0X4I0</accession>
<reference evidence="2" key="1">
    <citation type="journal article" date="2023" name="Int. J. Syst. Evol. Microbiol.">
        <title>Streptomyces meridianus sp. nov. isolated from brackish water of the Tagus estuary in Alcochete, Portugal.</title>
        <authorList>
            <person name="Santos J.D.N."/>
            <person name="Klimek D."/>
            <person name="Calusinska M."/>
            <person name="Lobo Da Cunha A."/>
            <person name="Catita J."/>
            <person name="Goncalves H."/>
            <person name="Gonzalez I."/>
            <person name="Reyes F."/>
            <person name="Lage O.M."/>
        </authorList>
    </citation>
    <scope>NUCLEOTIDE SEQUENCE</scope>
    <source>
        <strain evidence="2">MTZ3.1</strain>
    </source>
</reference>
<evidence type="ECO:0008006" key="4">
    <source>
        <dbReference type="Google" id="ProtNLM"/>
    </source>
</evidence>
<feature type="compositionally biased region" description="Basic and acidic residues" evidence="1">
    <location>
        <begin position="78"/>
        <end position="100"/>
    </location>
</feature>
<dbReference type="Proteomes" id="UP001167160">
    <property type="component" value="Unassembled WGS sequence"/>
</dbReference>
<organism evidence="2 3">
    <name type="scientific">Streptomyces meridianus</name>
    <dbReference type="NCBI Taxonomy" id="2938945"/>
    <lineage>
        <taxon>Bacteria</taxon>
        <taxon>Bacillati</taxon>
        <taxon>Actinomycetota</taxon>
        <taxon>Actinomycetes</taxon>
        <taxon>Kitasatosporales</taxon>
        <taxon>Streptomycetaceae</taxon>
        <taxon>Streptomyces</taxon>
    </lineage>
</organism>
<feature type="region of interest" description="Disordered" evidence="1">
    <location>
        <begin position="71"/>
        <end position="107"/>
    </location>
</feature>
<evidence type="ECO:0000313" key="3">
    <source>
        <dbReference type="Proteomes" id="UP001167160"/>
    </source>
</evidence>
<protein>
    <recommendedName>
        <fullName evidence="4">Transposase</fullName>
    </recommendedName>
</protein>
<sequence length="107" mass="12058">MSIWTVAGRLRDIPCTGHRDHLATLTACRRGETDLVYRDGKWFLLATCEVEPAPMNTAPVDWIGVDRGIVNPATTSDGDNHTGRRLERYRRSLQGRKSDRPQLQGLL</sequence>
<keyword evidence="3" id="KW-1185">Reference proteome</keyword>
<name>A0ABT0X4I0_9ACTN</name>
<proteinExistence type="predicted"/>
<gene>
    <name evidence="2" type="ORF">M1E25_04805</name>
</gene>
<dbReference type="RefSeq" id="WP_251410062.1">
    <property type="nucleotide sequence ID" value="NZ_JAMQGM010000011.1"/>
</dbReference>
<comment type="caution">
    <text evidence="2">The sequence shown here is derived from an EMBL/GenBank/DDBJ whole genome shotgun (WGS) entry which is preliminary data.</text>
</comment>